<dbReference type="AlphaFoldDB" id="A0A5R9DTJ0"/>
<keyword evidence="2" id="KW-1185">Reference proteome</keyword>
<sequence>MTNLTTLPLTGLEVPHTRYRITSLQQVTMSCGVAFSANVRQGRALVGVIENDGCGGGTWFAPADRTGRQGMAEFTRACRWKGEPIGEEEVYDHLIDEYDLARTAKRNARKRSSLLRGLDADGYTEHIIEAKVPAVWLARGDYPYMGQLARELSGHQPAPEVWQVWDGEQWQELVLPDTTSSASLARRSA</sequence>
<evidence type="ECO:0000313" key="2">
    <source>
        <dbReference type="Proteomes" id="UP000305921"/>
    </source>
</evidence>
<gene>
    <name evidence="1" type="ORF">FEF34_39360</name>
</gene>
<reference evidence="1 2" key="1">
    <citation type="submission" date="2019-05" db="EMBL/GenBank/DDBJ databases">
        <title>Streptomyces marianii sp. nov., a novel marine actinomycete from southern coast of India.</title>
        <authorList>
            <person name="Iniyan A.M."/>
            <person name="Wink J."/>
            <person name="Ramprasad E."/>
            <person name="Ramana C.V."/>
            <person name="Bunk B."/>
            <person name="Sproer C."/>
            <person name="Joseph F.-J.R.S."/>
            <person name="Vincent S.G.P."/>
        </authorList>
    </citation>
    <scope>NUCLEOTIDE SEQUENCE [LARGE SCALE GENOMIC DNA]</scope>
    <source>
        <strain evidence="1 2">ICN19</strain>
    </source>
</reference>
<organism evidence="1 2">
    <name type="scientific">Streptomyces marianii</name>
    <dbReference type="NCBI Taxonomy" id="1817406"/>
    <lineage>
        <taxon>Bacteria</taxon>
        <taxon>Bacillati</taxon>
        <taxon>Actinomycetota</taxon>
        <taxon>Actinomycetes</taxon>
        <taxon>Kitasatosporales</taxon>
        <taxon>Streptomycetaceae</taxon>
        <taxon>Streptomyces</taxon>
    </lineage>
</organism>
<comment type="caution">
    <text evidence="1">The sequence shown here is derived from an EMBL/GenBank/DDBJ whole genome shotgun (WGS) entry which is preliminary data.</text>
</comment>
<dbReference type="Proteomes" id="UP000305921">
    <property type="component" value="Unassembled WGS sequence"/>
</dbReference>
<evidence type="ECO:0000313" key="1">
    <source>
        <dbReference type="EMBL" id="TLQ39436.1"/>
    </source>
</evidence>
<dbReference type="RefSeq" id="WP_138058246.1">
    <property type="nucleotide sequence ID" value="NZ_VAWE01000002.1"/>
</dbReference>
<name>A0A5R9DTJ0_9ACTN</name>
<protein>
    <submittedName>
        <fullName evidence="1">Uncharacterized protein</fullName>
    </submittedName>
</protein>
<accession>A0A5R9DTJ0</accession>
<dbReference type="EMBL" id="VAWE01000002">
    <property type="protein sequence ID" value="TLQ39436.1"/>
    <property type="molecule type" value="Genomic_DNA"/>
</dbReference>
<proteinExistence type="predicted"/>
<dbReference type="OrthoDB" id="3469122at2"/>